<dbReference type="Gene3D" id="3.30.530.20">
    <property type="match status" value="1"/>
</dbReference>
<organism evidence="8 9">
    <name type="scientific">Tetraparma gracilis</name>
    <dbReference type="NCBI Taxonomy" id="2962635"/>
    <lineage>
        <taxon>Eukaryota</taxon>
        <taxon>Sar</taxon>
        <taxon>Stramenopiles</taxon>
        <taxon>Ochrophyta</taxon>
        <taxon>Bolidophyceae</taxon>
        <taxon>Parmales</taxon>
        <taxon>Triparmaceae</taxon>
        <taxon>Tetraparma</taxon>
    </lineage>
</organism>
<evidence type="ECO:0000256" key="4">
    <source>
        <dbReference type="PROSITE-ProRule" id="PRU10141"/>
    </source>
</evidence>
<dbReference type="InterPro" id="IPR008271">
    <property type="entry name" value="Ser/Thr_kinase_AS"/>
</dbReference>
<dbReference type="SUPFAM" id="SSF56112">
    <property type="entry name" value="Protein kinase-like (PK-like)"/>
    <property type="match status" value="1"/>
</dbReference>
<dbReference type="InterPro" id="IPR001245">
    <property type="entry name" value="Ser-Thr/Tyr_kinase_cat_dom"/>
</dbReference>
<dbReference type="InterPro" id="IPR051681">
    <property type="entry name" value="Ser/Thr_Kinases-Pseudokinases"/>
</dbReference>
<accession>A0ABQ6M8L5</accession>
<comment type="caution">
    <text evidence="8">The sequence shown here is derived from an EMBL/GenBank/DDBJ whole genome shotgun (WGS) entry which is preliminary data.</text>
</comment>
<dbReference type="InterPro" id="IPR017441">
    <property type="entry name" value="Protein_kinase_ATP_BS"/>
</dbReference>
<dbReference type="InterPro" id="IPR023393">
    <property type="entry name" value="START-like_dom_sf"/>
</dbReference>
<reference evidence="8 9" key="1">
    <citation type="journal article" date="2023" name="Commun. Biol.">
        <title>Genome analysis of Parmales, the sister group of diatoms, reveals the evolutionary specialization of diatoms from phago-mixotrophs to photoautotrophs.</title>
        <authorList>
            <person name="Ban H."/>
            <person name="Sato S."/>
            <person name="Yoshikawa S."/>
            <person name="Yamada K."/>
            <person name="Nakamura Y."/>
            <person name="Ichinomiya M."/>
            <person name="Sato N."/>
            <person name="Blanc-Mathieu R."/>
            <person name="Endo H."/>
            <person name="Kuwata A."/>
            <person name="Ogata H."/>
        </authorList>
    </citation>
    <scope>NUCLEOTIDE SEQUENCE [LARGE SCALE GENOMIC DNA]</scope>
</reference>
<feature type="coiled-coil region" evidence="5">
    <location>
        <begin position="340"/>
        <end position="374"/>
    </location>
</feature>
<dbReference type="Gene3D" id="1.10.510.10">
    <property type="entry name" value="Transferase(Phosphotransferase) domain 1"/>
    <property type="match status" value="2"/>
</dbReference>
<gene>
    <name evidence="8" type="ORF">TeGR_g14724</name>
</gene>
<keyword evidence="3 4" id="KW-0067">ATP-binding</keyword>
<dbReference type="PROSITE" id="PS00107">
    <property type="entry name" value="PROTEIN_KINASE_ATP"/>
    <property type="match status" value="1"/>
</dbReference>
<evidence type="ECO:0000256" key="2">
    <source>
        <dbReference type="ARBA" id="ARBA00022741"/>
    </source>
</evidence>
<name>A0ABQ6M8L5_9STRA</name>
<dbReference type="PANTHER" id="PTHR44329">
    <property type="entry name" value="SERINE/THREONINE-PROTEIN KINASE TNNI3K-RELATED"/>
    <property type="match status" value="1"/>
</dbReference>
<dbReference type="PROSITE" id="PS00108">
    <property type="entry name" value="PROTEIN_KINASE_ST"/>
    <property type="match status" value="1"/>
</dbReference>
<protein>
    <recommendedName>
        <fullName evidence="7">Protein kinase domain-containing protein</fullName>
    </recommendedName>
</protein>
<keyword evidence="5" id="KW-0175">Coiled coil</keyword>
<dbReference type="Pfam" id="PF00069">
    <property type="entry name" value="Pkinase"/>
    <property type="match status" value="1"/>
</dbReference>
<keyword evidence="1" id="KW-0808">Transferase</keyword>
<feature type="domain" description="Protein kinase" evidence="7">
    <location>
        <begin position="399"/>
        <end position="1098"/>
    </location>
</feature>
<dbReference type="Proteomes" id="UP001165060">
    <property type="component" value="Unassembled WGS sequence"/>
</dbReference>
<feature type="binding site" evidence="4">
    <location>
        <position position="426"/>
    </location>
    <ligand>
        <name>ATP</name>
        <dbReference type="ChEBI" id="CHEBI:30616"/>
    </ligand>
</feature>
<proteinExistence type="predicted"/>
<evidence type="ECO:0000313" key="9">
    <source>
        <dbReference type="Proteomes" id="UP001165060"/>
    </source>
</evidence>
<evidence type="ECO:0000256" key="1">
    <source>
        <dbReference type="ARBA" id="ARBA00022527"/>
    </source>
</evidence>
<dbReference type="InterPro" id="IPR000719">
    <property type="entry name" value="Prot_kinase_dom"/>
</dbReference>
<feature type="region of interest" description="Disordered" evidence="6">
    <location>
        <begin position="1128"/>
        <end position="1155"/>
    </location>
</feature>
<evidence type="ECO:0000259" key="7">
    <source>
        <dbReference type="PROSITE" id="PS50011"/>
    </source>
</evidence>
<keyword evidence="9" id="KW-1185">Reference proteome</keyword>
<dbReference type="EMBL" id="BRYB01002555">
    <property type="protein sequence ID" value="GMI21719.1"/>
    <property type="molecule type" value="Genomic_DNA"/>
</dbReference>
<dbReference type="Pfam" id="PF07714">
    <property type="entry name" value="PK_Tyr_Ser-Thr"/>
    <property type="match status" value="1"/>
</dbReference>
<evidence type="ECO:0000313" key="8">
    <source>
        <dbReference type="EMBL" id="GMI21719.1"/>
    </source>
</evidence>
<evidence type="ECO:0000256" key="5">
    <source>
        <dbReference type="SAM" id="Coils"/>
    </source>
</evidence>
<dbReference type="InterPro" id="IPR011009">
    <property type="entry name" value="Kinase-like_dom_sf"/>
</dbReference>
<keyword evidence="2 4" id="KW-0547">Nucleotide-binding</keyword>
<evidence type="ECO:0000256" key="3">
    <source>
        <dbReference type="ARBA" id="ARBA00022840"/>
    </source>
</evidence>
<keyword evidence="1" id="KW-0723">Serine/threonine-protein kinase</keyword>
<feature type="compositionally biased region" description="Acidic residues" evidence="6">
    <location>
        <begin position="1129"/>
        <end position="1143"/>
    </location>
</feature>
<keyword evidence="1" id="KW-0418">Kinase</keyword>
<dbReference type="SUPFAM" id="SSF55961">
    <property type="entry name" value="Bet v1-like"/>
    <property type="match status" value="1"/>
</dbReference>
<evidence type="ECO:0000256" key="6">
    <source>
        <dbReference type="SAM" id="MobiDB-lite"/>
    </source>
</evidence>
<sequence>MVYIFDLADLNLEQPLQDSDAVQTMASDSPPRYISLGEHDSELLITTSAGKVLRRCLEGTGCNPQTRNSVMMLGGGPHIYGIGVLDETYIVVDFGTYKVYECPLTSVGISKGNCEVFANKPRGTDWAPINVLVDPIKRLVYKKNSPAHASLTASVVIPYKLYLYHTNTQREVAGSPISFDVLAAAPSAATSAASAGNKTSIVSAFDTALSLQVFVNDAFGNEVLDAPGVVVQVQGLDPVDPAAVVEHDFEGPRYSHAVTVPQGLDATLTISFSLNGTQIGEPVEITVAPPPPPPPDFTKVYVAAGVFAFLLLVGAVFYRRYQLYAAAELAKVNLEMAGQGQRFSMQKRALEAEKEELEEEVRLKKHSEEELKVMVSALEAVSRERQDELKEVMMESKELKIDKLLGKGGFGVVNLATYRGTKVAMKQLLTVNEENVLRFRHECFLTKNLSHPNVVKLVGVCWSEELFACCLEFVENGSLEDWLRRTVGGKKYVKPKKKVLGMKGAMTEAETVAKGFDSEGLYDEAKHTETDKTKLEECKMLIDKIRVEVSGQGGGAEEGWEKVLEEDGAELGEGVNAWQKYDKGARQGLGIAHVVIDATPSSVMARFMDERNNGTSKQTKVVERSFTAGVYYTLVPVKIPTISDRDSLYRVAYFKDSEDSFSSCGYSVKDKSVPVKKGKVRVGTLFCLVVKAVEGSGGEQTEVWRFNRISPKFSKGLGFISKIAAHEANKFNAAPLVQLKKDVRRLLEEHKVGPLPSLASVVYHGFDHDKKYNPAEHTDVDRAKKEEAEKLLHDWWMQRMNPKMSWTEMLKEDGSRMDHGLSGYHKYDKDTHEGMAMAHGFVSATPKQVMGYFANLSRSKAKALTAEKLKLDVERLMKEYTPPEHVVESLDLTWKGGLWRMSLEAALGVQYLHHHRYWSDGGKRHNGATNDVEEEEAGWKESVIHRDLKPDNMLLTRDWTLKLTDFGEARAQNMGGTMTSVGTPIYIAPEVMRADHYDEKADTWSYGLCLVAMIRAERTLEQFFYQSLRKHKHRRTTKGLGMGQMTKYFYTESWRPILPLTFVKAFPKLNALIQECWRARRKDRPNFDQIVGRLQGEVGDEIKRREEPKIKLYSEEDDSVYWGRIGKEDEIEDSGGEEEEEEGGGTKKGRKGGREELERVKADFKRVLEEMREKEEAAKVREQGLREELAEKERQVQMLGGGEGWGGGE</sequence>
<dbReference type="SMART" id="SM00220">
    <property type="entry name" value="S_TKc"/>
    <property type="match status" value="1"/>
</dbReference>
<dbReference type="PROSITE" id="PS50011">
    <property type="entry name" value="PROTEIN_KINASE_DOM"/>
    <property type="match status" value="1"/>
</dbReference>